<name>A0AAX4H096_9VIRU</name>
<evidence type="ECO:0008006" key="3">
    <source>
        <dbReference type="Google" id="ProtNLM"/>
    </source>
</evidence>
<protein>
    <recommendedName>
        <fullName evidence="3">Phage protein</fullName>
    </recommendedName>
</protein>
<dbReference type="InterPro" id="IPR055861">
    <property type="entry name" value="DUF7438"/>
</dbReference>
<reference evidence="1" key="1">
    <citation type="submission" date="2023-09" db="EMBL/GenBank/DDBJ databases">
        <authorList>
            <person name="Feng J."/>
        </authorList>
    </citation>
    <scope>NUCLEOTIDE SEQUENCE</scope>
</reference>
<evidence type="ECO:0000313" key="1">
    <source>
        <dbReference type="EMBL" id="WPJ56318.1"/>
    </source>
</evidence>
<gene>
    <name evidence="1" type="ORF">RCIP0102_00208</name>
</gene>
<sequence length="57" mass="6729">MITHEEKRTILQLVEELSISQNNMDAELACGHDWETYQEEFRKCQLNLEQYLDGITA</sequence>
<accession>A0AAX4H096</accession>
<proteinExistence type="predicted"/>
<dbReference type="Proteomes" id="UP001434466">
    <property type="component" value="Segment"/>
</dbReference>
<dbReference type="EMBL" id="OR532896">
    <property type="protein sequence ID" value="WPJ56318.1"/>
    <property type="molecule type" value="Genomic_DNA"/>
</dbReference>
<organism evidence="1 2">
    <name type="scientific">Klebsiella phage RCIP0102</name>
    <dbReference type="NCBI Taxonomy" id="3094270"/>
    <lineage>
        <taxon>Viruses</taxon>
    </lineage>
</organism>
<evidence type="ECO:0000313" key="2">
    <source>
        <dbReference type="Proteomes" id="UP001434466"/>
    </source>
</evidence>
<dbReference type="Pfam" id="PF24219">
    <property type="entry name" value="DUF7438"/>
    <property type="match status" value="1"/>
</dbReference>